<evidence type="ECO:0000313" key="3">
    <source>
        <dbReference type="EMBL" id="KAL3786016.1"/>
    </source>
</evidence>
<protein>
    <submittedName>
        <fullName evidence="3">Uncharacterized protein</fullName>
    </submittedName>
</protein>
<feature type="coiled-coil region" evidence="1">
    <location>
        <begin position="798"/>
        <end position="846"/>
    </location>
</feature>
<dbReference type="InterPro" id="IPR036322">
    <property type="entry name" value="WD40_repeat_dom_sf"/>
</dbReference>
<sequence>MTAQTMNHPTHPKPGLEVGNWKVIRPPFRPDDAIEVGVVEVHPALHNRIVYATRTRSEQNHDLENELVVIQDFDNLRPSDNPLSDPDESRVVACFSLDELVTCLNDFQHTHSHTKETLPLLSINAIASWTEPITVHTLGAVQHLSFIDREAIRTTAAPGYVKDRPSTDGIYKLMIGFRRCIVTVTLFKSKSQQEPYARGLSVQAYIGPDDFDEYEGATKSKKKLPASYAVPISEHIIVFGCYDGGVRFYDLLQRKFVKSALGPNGRSNPVVRVMNANPIIHSGDVTPQTIMPKIVCACASGVAYLWELDLSVDVMTGEILYFNIPPPVASFEGMVASVSGKGVPVIYHPSLSPSSIASLSPCSSWEQIDMVNAQFDLSFDPHRNIMFWTFSPDCVGASLLRHASREERLNSNGSIVAWDLSKLPDSDWPPPLVTPRCVFPLLRTESGRISSSMVLPGILNDTTPDSLIATVYVSSSSEIVTAVTDMTTRHDSVQRDSYSMVLADLNELRYGDVYSLAASRMKPSVIAMGTSYGVLLAKTFENNHAGSQLPIIDEDTSVQFSIVDQTNHRQQKFLDASVDDTNSSYDVDGWSLTPSLKNNKSFDDGDRVPNVNEMKARLSDLESRNSQLENALEQTLSKSEVSTQMSEDRERELRAQMASILEQQQQFCDATKHELQCALKSIEHLQSALEAKEQSCVDMQNDMDALRYELGSLKQRFEEDEDVIQNTPPQLSDASKMIEILEMRISTKNQLCQTLQEEVNCLKTANEEERKENEARVAEIVSDLISTERTTVTSDETSELLEQEISELKRKEESLQIYVNLLEEDKALLDRELDEAKLKIDRCEHAKREQQAFISDQKETIDSLLELLDKQDIEHKKRIASLEDKISALESKCEELQEKLAAEEDIATQAEMKRVSTESLNVELRKENIRLEQEALQKHALYNAMKNELQNALDELAVHDNADKSQ</sequence>
<feature type="coiled-coil region" evidence="1">
    <location>
        <begin position="738"/>
        <end position="772"/>
    </location>
</feature>
<dbReference type="AlphaFoldDB" id="A0ABD3PFF4"/>
<comment type="caution">
    <text evidence="3">The sequence shown here is derived from an EMBL/GenBank/DDBJ whole genome shotgun (WGS) entry which is preliminary data.</text>
</comment>
<gene>
    <name evidence="3" type="ORF">HJC23_001413</name>
</gene>
<keyword evidence="4" id="KW-1185">Reference proteome</keyword>
<name>A0ABD3PFF4_9STRA</name>
<dbReference type="PANTHER" id="PTHR34491">
    <property type="entry name" value="A-TYPE INCLUSION PROTEIN, PUTATIVE-RELATED"/>
    <property type="match status" value="1"/>
</dbReference>
<feature type="region of interest" description="Disordered" evidence="2">
    <location>
        <begin position="621"/>
        <end position="645"/>
    </location>
</feature>
<reference evidence="3 4" key="1">
    <citation type="journal article" date="2020" name="G3 (Bethesda)">
        <title>Improved Reference Genome for Cyclotella cryptica CCMP332, a Model for Cell Wall Morphogenesis, Salinity Adaptation, and Lipid Production in Diatoms (Bacillariophyta).</title>
        <authorList>
            <person name="Roberts W.R."/>
            <person name="Downey K.M."/>
            <person name="Ruck E.C."/>
            <person name="Traller J.C."/>
            <person name="Alverson A.J."/>
        </authorList>
    </citation>
    <scope>NUCLEOTIDE SEQUENCE [LARGE SCALE GENOMIC DNA]</scope>
    <source>
        <strain evidence="3 4">CCMP332</strain>
    </source>
</reference>
<evidence type="ECO:0000256" key="1">
    <source>
        <dbReference type="SAM" id="Coils"/>
    </source>
</evidence>
<feature type="coiled-coil region" evidence="1">
    <location>
        <begin position="675"/>
        <end position="709"/>
    </location>
</feature>
<evidence type="ECO:0000256" key="2">
    <source>
        <dbReference type="SAM" id="MobiDB-lite"/>
    </source>
</evidence>
<organism evidence="3 4">
    <name type="scientific">Cyclotella cryptica</name>
    <dbReference type="NCBI Taxonomy" id="29204"/>
    <lineage>
        <taxon>Eukaryota</taxon>
        <taxon>Sar</taxon>
        <taxon>Stramenopiles</taxon>
        <taxon>Ochrophyta</taxon>
        <taxon>Bacillariophyta</taxon>
        <taxon>Coscinodiscophyceae</taxon>
        <taxon>Thalassiosirophycidae</taxon>
        <taxon>Stephanodiscales</taxon>
        <taxon>Stephanodiscaceae</taxon>
        <taxon>Cyclotella</taxon>
    </lineage>
</organism>
<feature type="compositionally biased region" description="Polar residues" evidence="2">
    <location>
        <begin position="624"/>
        <end position="645"/>
    </location>
</feature>
<dbReference type="EMBL" id="JABMIG020000204">
    <property type="protein sequence ID" value="KAL3786016.1"/>
    <property type="molecule type" value="Genomic_DNA"/>
</dbReference>
<dbReference type="SUPFAM" id="SSF50978">
    <property type="entry name" value="WD40 repeat-like"/>
    <property type="match status" value="1"/>
</dbReference>
<evidence type="ECO:0000313" key="4">
    <source>
        <dbReference type="Proteomes" id="UP001516023"/>
    </source>
</evidence>
<dbReference type="PANTHER" id="PTHR34491:SF156">
    <property type="entry name" value="KINESIN MOTOR DOMAIN-CONTAINING PROTEIN"/>
    <property type="match status" value="1"/>
</dbReference>
<feature type="coiled-coil region" evidence="1">
    <location>
        <begin position="872"/>
        <end position="962"/>
    </location>
</feature>
<dbReference type="Proteomes" id="UP001516023">
    <property type="component" value="Unassembled WGS sequence"/>
</dbReference>
<accession>A0ABD3PFF4</accession>
<keyword evidence="1" id="KW-0175">Coiled coil</keyword>
<proteinExistence type="predicted"/>